<organism evidence="1 2">
    <name type="scientific">Ambrosiozyma monospora</name>
    <name type="common">Yeast</name>
    <name type="synonym">Endomycopsis monosporus</name>
    <dbReference type="NCBI Taxonomy" id="43982"/>
    <lineage>
        <taxon>Eukaryota</taxon>
        <taxon>Fungi</taxon>
        <taxon>Dikarya</taxon>
        <taxon>Ascomycota</taxon>
        <taxon>Saccharomycotina</taxon>
        <taxon>Pichiomycetes</taxon>
        <taxon>Pichiales</taxon>
        <taxon>Pichiaceae</taxon>
        <taxon>Ambrosiozyma</taxon>
    </lineage>
</organism>
<dbReference type="Proteomes" id="UP001165064">
    <property type="component" value="Unassembled WGS sequence"/>
</dbReference>
<name>A0ACB5TQR2_AMBMO</name>
<protein>
    <submittedName>
        <fullName evidence="1">Unnamed protein product</fullName>
    </submittedName>
</protein>
<keyword evidence="2" id="KW-1185">Reference proteome</keyword>
<comment type="caution">
    <text evidence="1">The sequence shown here is derived from an EMBL/GenBank/DDBJ whole genome shotgun (WGS) entry which is preliminary data.</text>
</comment>
<sequence length="540" mass="59460">MHYQRKMVKKMAPDGQIVDVEKEWAYFEKSDTPTVVSFGEVKEITDSLGRGLKKLGVTDMNPSGHNPDESSKICLFGSTTAQWVQMFLAAQTQSLCVVTAYASLGIDGLKHSLVETSTRAIFADNDLLFKLIEPLKVATDVKFVIHMEKIDPNDKRGDGRLYKNAHDAVEKIKESRPDITFYTFDEVLKIGRDAKDLKPIPPKPDDVCCIMYTSGSTGTPKGVVLTHSNVVGGIGGVSTVLDHTHMNKTDRVICILPLAHIFQLVIELIGFYWGACHCYANAKTLTSASCKNCLGDMMVYKPTFMPAVGAIWEALKKGLLAQISLLPRASQKIFWNAYNAKIALTSRRNHRKNALSSAIDSLVFKKVRAFTGGCLKLNLNGGSGISIETQKFLTQVLDAPMLIGYGLTETTANTCLMDPKHFEYGCCGSMAASLTMKLVDVPESGYFAKNNQGEVVIKGSSITVGYYKNEEETKKAFCLGDGWFSTGDIGEWLPNGSLKLIDRRKNMIKNLNGEYIALEKLESIYKANPVIGNICCYADD</sequence>
<proteinExistence type="predicted"/>
<gene>
    <name evidence="1" type="ORF">Amon02_000915700</name>
</gene>
<evidence type="ECO:0000313" key="2">
    <source>
        <dbReference type="Proteomes" id="UP001165064"/>
    </source>
</evidence>
<reference evidence="1" key="1">
    <citation type="submission" date="2023-04" db="EMBL/GenBank/DDBJ databases">
        <title>Ambrosiozyma monospora NBRC 10751.</title>
        <authorList>
            <person name="Ichikawa N."/>
            <person name="Sato H."/>
            <person name="Tonouchi N."/>
        </authorList>
    </citation>
    <scope>NUCLEOTIDE SEQUENCE</scope>
    <source>
        <strain evidence="1">NBRC 10751</strain>
    </source>
</reference>
<evidence type="ECO:0000313" key="1">
    <source>
        <dbReference type="EMBL" id="GME92762.1"/>
    </source>
</evidence>
<dbReference type="EMBL" id="BSXS01008515">
    <property type="protein sequence ID" value="GME92762.1"/>
    <property type="molecule type" value="Genomic_DNA"/>
</dbReference>
<accession>A0ACB5TQR2</accession>